<sequence length="376" mass="42446">MKVAIVCSYYPWPPSVGGVETIVRNVSVELAKRGHEIYVVTTPFDVTTGKQVSDYGVERRDGVTIYKLKPGRIGIGYARALRGLKEIMENVRPEIVHSHSLHPHLFQLTKWKDELRYKLIAELHHPAVNLDFFIQRILLPFASYLLKRKSPKIDVFLAHTNLEGKWLISKGIKENSIVVMKPPLIPSRLFLRKLKDQYNSNYLLYVGRIVPKKGLHVLVKALSQLSHTKLVLAGPAEEHYLKKLKGLIKKLGLENRVEFRGYVSEEEKLNLMSACSIFICPTLADYHPIVLVEAQALGVPVIATKVGAIPEIIVHGETGFLVEPNDEHGLAKAIEILLSNDALRSSFSRKAREFAKNFTVEKAVEKLEGLYYDILS</sequence>
<comment type="caution">
    <text evidence="3">The sequence shown here is derived from an EMBL/GenBank/DDBJ whole genome shotgun (WGS) entry which is preliminary data.</text>
</comment>
<keyword evidence="3" id="KW-0808">Transferase</keyword>
<protein>
    <submittedName>
        <fullName evidence="3">Glycosyltransferase family 1 protein</fullName>
    </submittedName>
</protein>
<dbReference type="Pfam" id="PF00534">
    <property type="entry name" value="Glycos_transf_1"/>
    <property type="match status" value="1"/>
</dbReference>
<dbReference type="PANTHER" id="PTHR45947">
    <property type="entry name" value="SULFOQUINOVOSYL TRANSFERASE SQD2"/>
    <property type="match status" value="1"/>
</dbReference>
<organism evidence="3">
    <name type="scientific">Ignisphaera aggregans</name>
    <dbReference type="NCBI Taxonomy" id="334771"/>
    <lineage>
        <taxon>Archaea</taxon>
        <taxon>Thermoproteota</taxon>
        <taxon>Thermoprotei</taxon>
        <taxon>Desulfurococcales</taxon>
        <taxon>Desulfurococcaceae</taxon>
        <taxon>Ignisphaera</taxon>
    </lineage>
</organism>
<dbReference type="InterPro" id="IPR001296">
    <property type="entry name" value="Glyco_trans_1"/>
</dbReference>
<dbReference type="SUPFAM" id="SSF53756">
    <property type="entry name" value="UDP-Glycosyltransferase/glycogen phosphorylase"/>
    <property type="match status" value="1"/>
</dbReference>
<evidence type="ECO:0000259" key="1">
    <source>
        <dbReference type="Pfam" id="PF00534"/>
    </source>
</evidence>
<dbReference type="InterPro" id="IPR028098">
    <property type="entry name" value="Glyco_trans_4-like_N"/>
</dbReference>
<dbReference type="InterPro" id="IPR050194">
    <property type="entry name" value="Glycosyltransferase_grp1"/>
</dbReference>
<dbReference type="PANTHER" id="PTHR45947:SF3">
    <property type="entry name" value="SULFOQUINOVOSYL TRANSFERASE SQD2"/>
    <property type="match status" value="1"/>
</dbReference>
<accession>A0A7J3YTK0</accession>
<dbReference type="Pfam" id="PF13439">
    <property type="entry name" value="Glyco_transf_4"/>
    <property type="match status" value="1"/>
</dbReference>
<feature type="domain" description="Glycosyl transferase family 1" evidence="1">
    <location>
        <begin position="197"/>
        <end position="353"/>
    </location>
</feature>
<dbReference type="AlphaFoldDB" id="A0A7J3YTK0"/>
<reference evidence="3" key="1">
    <citation type="journal article" date="2020" name="mSystems">
        <title>Genome- and Community-Level Interaction Insights into Carbon Utilization and Element Cycling Functions of Hydrothermarchaeota in Hydrothermal Sediment.</title>
        <authorList>
            <person name="Zhou Z."/>
            <person name="Liu Y."/>
            <person name="Xu W."/>
            <person name="Pan J."/>
            <person name="Luo Z.H."/>
            <person name="Li M."/>
        </authorList>
    </citation>
    <scope>NUCLEOTIDE SEQUENCE [LARGE SCALE GENOMIC DNA]</scope>
    <source>
        <strain evidence="3">SpSt-1109</strain>
    </source>
</reference>
<evidence type="ECO:0000313" key="3">
    <source>
        <dbReference type="EMBL" id="HHP92089.1"/>
    </source>
</evidence>
<feature type="domain" description="Glycosyltransferase subfamily 4-like N-terminal" evidence="2">
    <location>
        <begin position="16"/>
        <end position="182"/>
    </location>
</feature>
<dbReference type="Gene3D" id="3.40.50.2000">
    <property type="entry name" value="Glycogen Phosphorylase B"/>
    <property type="match status" value="2"/>
</dbReference>
<proteinExistence type="predicted"/>
<evidence type="ECO:0000259" key="2">
    <source>
        <dbReference type="Pfam" id="PF13439"/>
    </source>
</evidence>
<dbReference type="EMBL" id="DRYU01000006">
    <property type="protein sequence ID" value="HHP92089.1"/>
    <property type="molecule type" value="Genomic_DNA"/>
</dbReference>
<dbReference type="GO" id="GO:0016757">
    <property type="term" value="F:glycosyltransferase activity"/>
    <property type="evidence" value="ECO:0007669"/>
    <property type="project" value="InterPro"/>
</dbReference>
<dbReference type="CDD" id="cd03801">
    <property type="entry name" value="GT4_PimA-like"/>
    <property type="match status" value="1"/>
</dbReference>
<gene>
    <name evidence="3" type="ORF">ENM70_00450</name>
</gene>
<name>A0A7J3YTK0_9CREN</name>